<feature type="transmembrane region" description="Helical" evidence="8">
    <location>
        <begin position="321"/>
        <end position="340"/>
    </location>
</feature>
<dbReference type="InterPro" id="IPR002347">
    <property type="entry name" value="SDR_fam"/>
</dbReference>
<feature type="transmembrane region" description="Helical" evidence="8">
    <location>
        <begin position="415"/>
        <end position="433"/>
    </location>
</feature>
<comment type="subcellular location">
    <subcellularLocation>
        <location evidence="1">Membrane</location>
        <topology evidence="1">Multi-pass membrane protein</topology>
    </subcellularLocation>
</comment>
<keyword evidence="3" id="KW-0813">Transport</keyword>
<dbReference type="PANTHER" id="PTHR48022">
    <property type="entry name" value="PLASTIDIC GLUCOSE TRANSPORTER 4"/>
    <property type="match status" value="1"/>
</dbReference>
<proteinExistence type="inferred from homology"/>
<dbReference type="GO" id="GO:0005351">
    <property type="term" value="F:carbohydrate:proton symporter activity"/>
    <property type="evidence" value="ECO:0007669"/>
    <property type="project" value="TreeGrafter"/>
</dbReference>
<dbReference type="NCBIfam" id="TIGR00879">
    <property type="entry name" value="SP"/>
    <property type="match status" value="1"/>
</dbReference>
<feature type="transmembrane region" description="Helical" evidence="8">
    <location>
        <begin position="634"/>
        <end position="654"/>
    </location>
</feature>
<dbReference type="SUPFAM" id="SSF103473">
    <property type="entry name" value="MFS general substrate transporter"/>
    <property type="match status" value="1"/>
</dbReference>
<dbReference type="Pfam" id="PF00106">
    <property type="entry name" value="adh_short"/>
    <property type="match status" value="1"/>
</dbReference>
<dbReference type="GO" id="GO:0016020">
    <property type="term" value="C:membrane"/>
    <property type="evidence" value="ECO:0007669"/>
    <property type="project" value="UniProtKB-SubCell"/>
</dbReference>
<evidence type="ECO:0000256" key="1">
    <source>
        <dbReference type="ARBA" id="ARBA00004141"/>
    </source>
</evidence>
<feature type="compositionally biased region" description="Basic and acidic residues" evidence="7">
    <location>
        <begin position="731"/>
        <end position="748"/>
    </location>
</feature>
<dbReference type="InterPro" id="IPR020846">
    <property type="entry name" value="MFS_dom"/>
</dbReference>
<evidence type="ECO:0000313" key="10">
    <source>
        <dbReference type="EMBL" id="KAF4421808.1"/>
    </source>
</evidence>
<dbReference type="InterPro" id="IPR005828">
    <property type="entry name" value="MFS_sugar_transport-like"/>
</dbReference>
<evidence type="ECO:0000256" key="5">
    <source>
        <dbReference type="ARBA" id="ARBA00022989"/>
    </source>
</evidence>
<keyword evidence="6 8" id="KW-0472">Membrane</keyword>
<sequence>MADQDTFIGQEAKGEIMAARLSEEQTVHIISVDLGDHAALRNAMSEHNATPDMLICSVGGTTPDQIGFLTDLAPEALAACFSSNYHASLFITQWCVQRWVQQPNPSRTRHLVYIASGAAFVALPGYTAYTPAKTAIRALADTLRQELLLYGDESMYRVHIAFPGAFITDSFIQEQTTKPELLKNMEGSNYLDRDELLKNIQSADEIALKIFKGATLRQAFLLIICLFKLLVIEKLVFTIVLRSGVRHADSRALPPRESTRDSVLVLFYHALGNFPVFESSSILSGTVIKSTQQGLIVGLYDLGCLIGSLTTFGLSKFRRRTCICAVAAIVIIGTILQVTATTIGQLIAGRIITGIGVGTNIAIIPSWQAEVSSAHSCGALITVEAALIIFGLAISNWICFGASHATSSLQWQFPIAFQCTFALCLICIAPFLVESPRWTAHHVSIQKAREVAARLNGSNEDDHIVQQVISDIEQALEAEGTSRSMFDIFKHGGQQNFRRMLLGVGGLFMQQMTGINAVAYYMPVILQEYIDLPHDLALILSAAAAVQFFIVSLVPIWVIERLGRRTWMIWGAFAQMVTLIFVVAGFSIGGRGGGILVTTMFFLFYDAFAVSYLNIPWLYAPEINNLQMRAQGSALASASNWLFNGIVVTITPIALSQISWRYWIVWIAMNFAFMPLVYFCYPETQGLSLEKIDNIFAGDVGHGFSALTQGVRESVVMIRGEHLAPPSTSGDEEKGKDTAQAMHRETSI</sequence>
<dbReference type="OrthoDB" id="5040863at2759"/>
<keyword evidence="4 8" id="KW-0812">Transmembrane</keyword>
<keyword evidence="11" id="KW-1185">Reference proteome</keyword>
<comment type="similarity">
    <text evidence="2">Belongs to the major facilitator superfamily. Sugar transporter (TC 2.A.1.1) family.</text>
</comment>
<evidence type="ECO:0000256" key="4">
    <source>
        <dbReference type="ARBA" id="ARBA00022692"/>
    </source>
</evidence>
<feature type="transmembrane region" description="Helical" evidence="8">
    <location>
        <begin position="594"/>
        <end position="613"/>
    </location>
</feature>
<reference evidence="10 11" key="1">
    <citation type="submission" date="2020-01" db="EMBL/GenBank/DDBJ databases">
        <title>Identification and distribution of gene clusters putatively required for synthesis of sphingolipid metabolism inhibitors in phylogenetically diverse species of the filamentous fungus Fusarium.</title>
        <authorList>
            <person name="Kim H.-S."/>
            <person name="Busman M."/>
            <person name="Brown D.W."/>
            <person name="Divon H."/>
            <person name="Uhlig S."/>
            <person name="Proctor R.H."/>
        </authorList>
    </citation>
    <scope>NUCLEOTIDE SEQUENCE [LARGE SCALE GENOMIC DNA]</scope>
    <source>
        <strain evidence="10 11">NRRL 13308</strain>
    </source>
</reference>
<dbReference type="InterPro" id="IPR003663">
    <property type="entry name" value="Sugar/inositol_transpt"/>
</dbReference>
<feature type="transmembrane region" description="Helical" evidence="8">
    <location>
        <begin position="295"/>
        <end position="314"/>
    </location>
</feature>
<accession>A0A8H4JIE3</accession>
<dbReference type="PANTHER" id="PTHR48022:SF28">
    <property type="entry name" value="MAJOR FACILITATOR SUPERFAMILY (MFS) PROFILE DOMAIN-CONTAINING PROTEIN-RELATED"/>
    <property type="match status" value="1"/>
</dbReference>
<dbReference type="InterPro" id="IPR050360">
    <property type="entry name" value="MFS_Sugar_Transporters"/>
</dbReference>
<dbReference type="SUPFAM" id="SSF51735">
    <property type="entry name" value="NAD(P)-binding Rossmann-fold domains"/>
    <property type="match status" value="1"/>
</dbReference>
<evidence type="ECO:0000313" key="11">
    <source>
        <dbReference type="Proteomes" id="UP000536711"/>
    </source>
</evidence>
<feature type="transmembrane region" description="Helical" evidence="8">
    <location>
        <begin position="536"/>
        <end position="559"/>
    </location>
</feature>
<dbReference type="Gene3D" id="3.40.50.720">
    <property type="entry name" value="NAD(P)-binding Rossmann-like Domain"/>
    <property type="match status" value="1"/>
</dbReference>
<feature type="transmembrane region" description="Helical" evidence="8">
    <location>
        <begin position="500"/>
        <end position="524"/>
    </location>
</feature>
<protein>
    <submittedName>
        <fullName evidence="10">Sugar transporter STL1</fullName>
    </submittedName>
</protein>
<dbReference type="EMBL" id="JAADJF010000348">
    <property type="protein sequence ID" value="KAF4421808.1"/>
    <property type="molecule type" value="Genomic_DNA"/>
</dbReference>
<dbReference type="PROSITE" id="PS50850">
    <property type="entry name" value="MFS"/>
    <property type="match status" value="1"/>
</dbReference>
<dbReference type="AlphaFoldDB" id="A0A8H4JIE3"/>
<dbReference type="InterPro" id="IPR036291">
    <property type="entry name" value="NAD(P)-bd_dom_sf"/>
</dbReference>
<feature type="transmembrane region" description="Helical" evidence="8">
    <location>
        <begin position="566"/>
        <end position="588"/>
    </location>
</feature>
<feature type="domain" description="Major facilitator superfamily (MFS) profile" evidence="9">
    <location>
        <begin position="235"/>
        <end position="685"/>
    </location>
</feature>
<dbReference type="Pfam" id="PF00083">
    <property type="entry name" value="Sugar_tr"/>
    <property type="match status" value="1"/>
</dbReference>
<feature type="transmembrane region" description="Helical" evidence="8">
    <location>
        <begin position="379"/>
        <end position="403"/>
    </location>
</feature>
<organism evidence="10 11">
    <name type="scientific">Fusarium acutatum</name>
    <dbReference type="NCBI Taxonomy" id="78861"/>
    <lineage>
        <taxon>Eukaryota</taxon>
        <taxon>Fungi</taxon>
        <taxon>Dikarya</taxon>
        <taxon>Ascomycota</taxon>
        <taxon>Pezizomycotina</taxon>
        <taxon>Sordariomycetes</taxon>
        <taxon>Hypocreomycetidae</taxon>
        <taxon>Hypocreales</taxon>
        <taxon>Nectriaceae</taxon>
        <taxon>Fusarium</taxon>
        <taxon>Fusarium fujikuroi species complex</taxon>
    </lineage>
</organism>
<evidence type="ECO:0000259" key="9">
    <source>
        <dbReference type="PROSITE" id="PS50850"/>
    </source>
</evidence>
<dbReference type="InterPro" id="IPR036259">
    <property type="entry name" value="MFS_trans_sf"/>
</dbReference>
<evidence type="ECO:0000256" key="2">
    <source>
        <dbReference type="ARBA" id="ARBA00010992"/>
    </source>
</evidence>
<evidence type="ECO:0000256" key="8">
    <source>
        <dbReference type="SAM" id="Phobius"/>
    </source>
</evidence>
<dbReference type="Gene3D" id="1.20.1250.20">
    <property type="entry name" value="MFS general substrate transporter like domains"/>
    <property type="match status" value="1"/>
</dbReference>
<keyword evidence="10" id="KW-0762">Sugar transport</keyword>
<comment type="caution">
    <text evidence="10">The sequence shown here is derived from an EMBL/GenBank/DDBJ whole genome shotgun (WGS) entry which is preliminary data.</text>
</comment>
<feature type="transmembrane region" description="Helical" evidence="8">
    <location>
        <begin position="660"/>
        <end position="681"/>
    </location>
</feature>
<name>A0A8H4JIE3_9HYPO</name>
<evidence type="ECO:0000256" key="7">
    <source>
        <dbReference type="SAM" id="MobiDB-lite"/>
    </source>
</evidence>
<dbReference type="PRINTS" id="PR00171">
    <property type="entry name" value="SUGRTRNSPORT"/>
</dbReference>
<dbReference type="Proteomes" id="UP000536711">
    <property type="component" value="Unassembled WGS sequence"/>
</dbReference>
<feature type="transmembrane region" description="Helical" evidence="8">
    <location>
        <begin position="219"/>
        <end position="241"/>
    </location>
</feature>
<evidence type="ECO:0000256" key="6">
    <source>
        <dbReference type="ARBA" id="ARBA00023136"/>
    </source>
</evidence>
<keyword evidence="5 8" id="KW-1133">Transmembrane helix</keyword>
<evidence type="ECO:0000256" key="3">
    <source>
        <dbReference type="ARBA" id="ARBA00022448"/>
    </source>
</evidence>
<gene>
    <name evidence="10" type="ORF">FACUT_10857</name>
</gene>
<feature type="region of interest" description="Disordered" evidence="7">
    <location>
        <begin position="723"/>
        <end position="748"/>
    </location>
</feature>
<feature type="transmembrane region" description="Helical" evidence="8">
    <location>
        <begin position="346"/>
        <end position="367"/>
    </location>
</feature>